<dbReference type="InterPro" id="IPR029036">
    <property type="entry name" value="P5CR_dimer"/>
</dbReference>
<reference evidence="10 11" key="1">
    <citation type="journal article" date="2013" name="Genome Biol.">
        <title>Genomic analysis reveals key aspects of prokaryotic symbiosis in the phototrophic consortium "Chlorochromatium aggregatum".</title>
        <authorList>
            <person name="Liu Z."/>
            <person name="Muller J."/>
            <person name="Li T."/>
            <person name="Alvey R.M."/>
            <person name="Vogl K."/>
            <person name="Frigaard N.U."/>
            <person name="Rockwell N.C."/>
            <person name="Boyd E.S."/>
            <person name="Tomsho L.P."/>
            <person name="Schuster S.C."/>
            <person name="Henke P."/>
            <person name="Rohde M."/>
            <person name="Overmann J."/>
            <person name="Bryant D.A."/>
        </authorList>
    </citation>
    <scope>NUCLEOTIDE SEQUENCE [LARGE SCALE GENOMIC DNA]</scope>
    <source>
        <strain evidence="10">CR</strain>
    </source>
</reference>
<keyword evidence="3 4" id="KW-0560">Oxidoreductase</keyword>
<keyword evidence="4 7" id="KW-0641">Proline biosynthesis</keyword>
<comment type="catalytic activity">
    <reaction evidence="4 7">
        <text>L-proline + NADP(+) = (S)-1-pyrroline-5-carboxylate + NADPH + 2 H(+)</text>
        <dbReference type="Rhea" id="RHEA:14109"/>
        <dbReference type="ChEBI" id="CHEBI:15378"/>
        <dbReference type="ChEBI" id="CHEBI:17388"/>
        <dbReference type="ChEBI" id="CHEBI:57783"/>
        <dbReference type="ChEBI" id="CHEBI:58349"/>
        <dbReference type="ChEBI" id="CHEBI:60039"/>
        <dbReference type="EC" id="1.5.1.2"/>
    </reaction>
</comment>
<comment type="pathway">
    <text evidence="4 7">Amino-acid biosynthesis; L-proline biosynthesis; L-proline from L-glutamate 5-semialdehyde: step 1/1.</text>
</comment>
<comment type="subcellular location">
    <subcellularLocation>
        <location evidence="4">Cytoplasm</location>
    </subcellularLocation>
</comment>
<evidence type="ECO:0000256" key="3">
    <source>
        <dbReference type="ARBA" id="ARBA00023002"/>
    </source>
</evidence>
<dbReference type="FunFam" id="1.10.3730.10:FF:000001">
    <property type="entry name" value="Pyrroline-5-carboxylate reductase"/>
    <property type="match status" value="1"/>
</dbReference>
<dbReference type="Gene3D" id="1.10.3730.10">
    <property type="entry name" value="ProC C-terminal domain-like"/>
    <property type="match status" value="1"/>
</dbReference>
<evidence type="ECO:0000256" key="4">
    <source>
        <dbReference type="HAMAP-Rule" id="MF_01925"/>
    </source>
</evidence>
<evidence type="ECO:0000259" key="8">
    <source>
        <dbReference type="Pfam" id="PF03807"/>
    </source>
</evidence>
<keyword evidence="2 4" id="KW-0521">NADP</keyword>
<proteinExistence type="inferred from homology"/>
<dbReference type="EMBL" id="CP004885">
    <property type="protein sequence ID" value="AGX86830.1"/>
    <property type="molecule type" value="Genomic_DNA"/>
</dbReference>
<feature type="domain" description="Pyrroline-5-carboxylate reductase catalytic N-terminal" evidence="8">
    <location>
        <begin position="4"/>
        <end position="96"/>
    </location>
</feature>
<dbReference type="HAMAP" id="MF_01925">
    <property type="entry name" value="P5C_reductase"/>
    <property type="match status" value="1"/>
</dbReference>
<evidence type="ECO:0000256" key="1">
    <source>
        <dbReference type="ARBA" id="ARBA00005525"/>
    </source>
</evidence>
<evidence type="ECO:0000256" key="5">
    <source>
        <dbReference type="NCBIfam" id="TIGR00112"/>
    </source>
</evidence>
<dbReference type="PANTHER" id="PTHR11645">
    <property type="entry name" value="PYRROLINE-5-CARBOXYLATE REDUCTASE"/>
    <property type="match status" value="1"/>
</dbReference>
<dbReference type="InterPro" id="IPR000304">
    <property type="entry name" value="Pyrroline-COOH_reductase"/>
</dbReference>
<dbReference type="HOGENOM" id="CLU_042344_0_1_4"/>
<organism evidence="10 11">
    <name type="scientific">Candidatus Symbiobacter mobilis CR</name>
    <dbReference type="NCBI Taxonomy" id="946483"/>
    <lineage>
        <taxon>Bacteria</taxon>
        <taxon>Pseudomonadati</taxon>
        <taxon>Pseudomonadota</taxon>
        <taxon>Betaproteobacteria</taxon>
        <taxon>Burkholderiales</taxon>
        <taxon>Comamonadaceae</taxon>
    </lineage>
</organism>
<dbReference type="KEGG" id="cbx:Cenrod_0723"/>
<comment type="similarity">
    <text evidence="1 4 7">Belongs to the pyrroline-5-carboxylate reductase family.</text>
</comment>
<dbReference type="Pfam" id="PF14748">
    <property type="entry name" value="P5CR_dimer"/>
    <property type="match status" value="1"/>
</dbReference>
<dbReference type="InterPro" id="IPR008927">
    <property type="entry name" value="6-PGluconate_DH-like_C_sf"/>
</dbReference>
<dbReference type="UniPathway" id="UPA00098">
    <property type="reaction ID" value="UER00361"/>
</dbReference>
<dbReference type="GO" id="GO:0005737">
    <property type="term" value="C:cytoplasm"/>
    <property type="evidence" value="ECO:0007669"/>
    <property type="project" value="UniProtKB-SubCell"/>
</dbReference>
<dbReference type="SUPFAM" id="SSF51735">
    <property type="entry name" value="NAD(P)-binding Rossmann-fold domains"/>
    <property type="match status" value="1"/>
</dbReference>
<dbReference type="Pfam" id="PF03807">
    <property type="entry name" value="F420_oxidored"/>
    <property type="match status" value="1"/>
</dbReference>
<dbReference type="SUPFAM" id="SSF48179">
    <property type="entry name" value="6-phosphogluconate dehydrogenase C-terminal domain-like"/>
    <property type="match status" value="1"/>
</dbReference>
<keyword evidence="4 7" id="KW-0028">Amino-acid biosynthesis</keyword>
<evidence type="ECO:0000256" key="6">
    <source>
        <dbReference type="PIRSR" id="PIRSR000193-1"/>
    </source>
</evidence>
<keyword evidence="4" id="KW-0963">Cytoplasm</keyword>
<dbReference type="InterPro" id="IPR036291">
    <property type="entry name" value="NAD(P)-bd_dom_sf"/>
</dbReference>
<dbReference type="Gene3D" id="3.40.50.720">
    <property type="entry name" value="NAD(P)-binding Rossmann-like Domain"/>
    <property type="match status" value="1"/>
</dbReference>
<evidence type="ECO:0000313" key="11">
    <source>
        <dbReference type="Proteomes" id="UP000017184"/>
    </source>
</evidence>
<dbReference type="GO" id="GO:0004735">
    <property type="term" value="F:pyrroline-5-carboxylate reductase activity"/>
    <property type="evidence" value="ECO:0007669"/>
    <property type="project" value="UniProtKB-UniRule"/>
</dbReference>
<dbReference type="PANTHER" id="PTHR11645:SF0">
    <property type="entry name" value="PYRROLINE-5-CARBOXYLATE REDUCTASE 3"/>
    <property type="match status" value="1"/>
</dbReference>
<evidence type="ECO:0000313" key="10">
    <source>
        <dbReference type="EMBL" id="AGX86830.1"/>
    </source>
</evidence>
<feature type="binding site" evidence="6">
    <location>
        <begin position="69"/>
        <end position="72"/>
    </location>
    <ligand>
        <name>NADP(+)</name>
        <dbReference type="ChEBI" id="CHEBI:58349"/>
    </ligand>
</feature>
<accession>U5N6D8</accession>
<feature type="domain" description="Pyrroline-5-carboxylate reductase dimerisation" evidence="9">
    <location>
        <begin position="160"/>
        <end position="262"/>
    </location>
</feature>
<protein>
    <recommendedName>
        <fullName evidence="4 5">Pyrroline-5-carboxylate reductase</fullName>
        <shortName evidence="4">P5C reductase</shortName>
        <shortName evidence="4">P5CR</shortName>
        <ecNumber evidence="4 5">1.5.1.2</ecNumber>
    </recommendedName>
    <alternativeName>
        <fullName evidence="4">PCA reductase</fullName>
    </alternativeName>
</protein>
<dbReference type="PROSITE" id="PS00521">
    <property type="entry name" value="P5CR"/>
    <property type="match status" value="1"/>
</dbReference>
<name>U5N6D8_9BURK</name>
<dbReference type="InterPro" id="IPR053790">
    <property type="entry name" value="P5CR-like_CS"/>
</dbReference>
<dbReference type="EC" id="1.5.1.2" evidence="4 5"/>
<evidence type="ECO:0000256" key="2">
    <source>
        <dbReference type="ARBA" id="ARBA00022857"/>
    </source>
</evidence>
<dbReference type="InterPro" id="IPR028939">
    <property type="entry name" value="P5C_Rdtase_cat_N"/>
</dbReference>
<dbReference type="PIRSF" id="PIRSF000193">
    <property type="entry name" value="Pyrrol-5-carb_rd"/>
    <property type="match status" value="1"/>
</dbReference>
<dbReference type="GO" id="GO:0055129">
    <property type="term" value="P:L-proline biosynthetic process"/>
    <property type="evidence" value="ECO:0007669"/>
    <property type="project" value="UniProtKB-UniRule"/>
</dbReference>
<dbReference type="AlphaFoldDB" id="U5N6D8"/>
<comment type="catalytic activity">
    <reaction evidence="4">
        <text>L-proline + NAD(+) = (S)-1-pyrroline-5-carboxylate + NADH + 2 H(+)</text>
        <dbReference type="Rhea" id="RHEA:14105"/>
        <dbReference type="ChEBI" id="CHEBI:15378"/>
        <dbReference type="ChEBI" id="CHEBI:17388"/>
        <dbReference type="ChEBI" id="CHEBI:57540"/>
        <dbReference type="ChEBI" id="CHEBI:57945"/>
        <dbReference type="ChEBI" id="CHEBI:60039"/>
        <dbReference type="EC" id="1.5.1.2"/>
    </reaction>
</comment>
<dbReference type="NCBIfam" id="TIGR00112">
    <property type="entry name" value="proC"/>
    <property type="match status" value="1"/>
</dbReference>
<sequence>MNHRIAFVGGGNMARAILGGLLQRGIPAEVFDVVDPSDAARDCIKREFGIHAVASADKSLEFADTVVWAVKPQTFRQAALAAVPYVGGALHLSIAAGIRSDAISAWLGSQRIVRAMPNTVALIGAGVSGLYARAEVSAADRHQIESILSTTGDLFWCAQEEQLDAVTAISGCGPGYVFYFMEAMATAAAEMGLPADMAHRLTLATFAGAGTLARSSGESPETLRRQVTSEGGATHAAITLMEERGVCAHFIEAMHAAKARTVALGETYGTA</sequence>
<dbReference type="RefSeq" id="WP_022771651.1">
    <property type="nucleotide sequence ID" value="NC_022576.1"/>
</dbReference>
<evidence type="ECO:0000256" key="7">
    <source>
        <dbReference type="RuleBase" id="RU003903"/>
    </source>
</evidence>
<dbReference type="PATRIC" id="fig|946483.4.peg.725"/>
<dbReference type="Proteomes" id="UP000017184">
    <property type="component" value="Chromosome"/>
</dbReference>
<dbReference type="STRING" id="946483.Cenrod_0723"/>
<dbReference type="eggNOG" id="COG0345">
    <property type="taxonomic scope" value="Bacteria"/>
</dbReference>
<evidence type="ECO:0000259" key="9">
    <source>
        <dbReference type="Pfam" id="PF14748"/>
    </source>
</evidence>
<dbReference type="OrthoDB" id="9805754at2"/>
<comment type="function">
    <text evidence="4">Catalyzes the reduction of 1-pyrroline-5-carboxylate (PCA) to L-proline.</text>
</comment>
<gene>
    <name evidence="4 10" type="primary">proC</name>
    <name evidence="10" type="ORF">Cenrod_0723</name>
</gene>
<keyword evidence="11" id="KW-1185">Reference proteome</keyword>